<keyword evidence="2" id="KW-0813">Transport</keyword>
<feature type="transmembrane region" description="Helical" evidence="8">
    <location>
        <begin position="424"/>
        <end position="444"/>
    </location>
</feature>
<keyword evidence="3" id="KW-1003">Cell membrane</keyword>
<dbReference type="NCBIfam" id="TIGR00924">
    <property type="entry name" value="yjdL_sub1_fam"/>
    <property type="match status" value="1"/>
</dbReference>
<dbReference type="PATRIC" id="fig|33995.3.peg.1306"/>
<evidence type="ECO:0000256" key="2">
    <source>
        <dbReference type="ARBA" id="ARBA00022448"/>
    </source>
</evidence>
<dbReference type="InterPro" id="IPR000109">
    <property type="entry name" value="POT_fam"/>
</dbReference>
<evidence type="ECO:0000313" key="9">
    <source>
        <dbReference type="EMBL" id="KON65334.1"/>
    </source>
</evidence>
<name>A0A0M0EJA0_KOMEU</name>
<protein>
    <submittedName>
        <fullName evidence="9">Dipeptide and tripeptide permease A</fullName>
    </submittedName>
</protein>
<evidence type="ECO:0000313" key="10">
    <source>
        <dbReference type="Proteomes" id="UP000037566"/>
    </source>
</evidence>
<dbReference type="Gene3D" id="1.20.1250.20">
    <property type="entry name" value="MFS general substrate transporter like domains"/>
    <property type="match status" value="1"/>
</dbReference>
<dbReference type="Pfam" id="PF00854">
    <property type="entry name" value="PTR2"/>
    <property type="match status" value="1"/>
</dbReference>
<dbReference type="InterPro" id="IPR036259">
    <property type="entry name" value="MFS_trans_sf"/>
</dbReference>
<dbReference type="Proteomes" id="UP000037566">
    <property type="component" value="Unassembled WGS sequence"/>
</dbReference>
<keyword evidence="4 8" id="KW-0812">Transmembrane</keyword>
<dbReference type="PANTHER" id="PTHR23517:SF15">
    <property type="entry name" value="PROTON-DEPENDENT OLIGOPEPTIDE FAMILY TRANSPORT PROTEIN"/>
    <property type="match status" value="1"/>
</dbReference>
<proteinExistence type="predicted"/>
<keyword evidence="10" id="KW-1185">Reference proteome</keyword>
<keyword evidence="6 8" id="KW-1133">Transmembrane helix</keyword>
<dbReference type="PANTHER" id="PTHR23517">
    <property type="entry name" value="RESISTANCE PROTEIN MDTM, PUTATIVE-RELATED-RELATED"/>
    <property type="match status" value="1"/>
</dbReference>
<dbReference type="CDD" id="cd17346">
    <property type="entry name" value="MFS_DtpA_like"/>
    <property type="match status" value="1"/>
</dbReference>
<feature type="transmembrane region" description="Helical" evidence="8">
    <location>
        <begin position="464"/>
        <end position="486"/>
    </location>
</feature>
<keyword evidence="7 8" id="KW-0472">Membrane</keyword>
<feature type="transmembrane region" description="Helical" evidence="8">
    <location>
        <begin position="318"/>
        <end position="339"/>
    </location>
</feature>
<feature type="transmembrane region" description="Helical" evidence="8">
    <location>
        <begin position="144"/>
        <end position="164"/>
    </location>
</feature>
<dbReference type="InterPro" id="IPR050171">
    <property type="entry name" value="MFS_Transporters"/>
</dbReference>
<evidence type="ECO:0000256" key="5">
    <source>
        <dbReference type="ARBA" id="ARBA00022856"/>
    </source>
</evidence>
<accession>A0A0M0EJA0</accession>
<evidence type="ECO:0000256" key="3">
    <source>
        <dbReference type="ARBA" id="ARBA00022475"/>
    </source>
</evidence>
<evidence type="ECO:0000256" key="8">
    <source>
        <dbReference type="SAM" id="Phobius"/>
    </source>
</evidence>
<reference evidence="9" key="1">
    <citation type="submission" date="2015-08" db="EMBL/GenBank/DDBJ databases">
        <title>Draft genome sequence of Komagataeibacter europaeus CECT 8546 a cellulose producer strain from vinegar produced by the traditional method.</title>
        <authorList>
            <person name="Poehlein A."/>
            <person name="Valera M.J."/>
            <person name="Haack F.S."/>
            <person name="Mas A."/>
            <person name="Daniel R."/>
            <person name="Streit W.R."/>
            <person name="Mateo E."/>
        </authorList>
    </citation>
    <scope>NUCLEOTIDE SEQUENCE [LARGE SCALE GENOMIC DNA]</scope>
    <source>
        <strain evidence="9">CECT 8546</strain>
    </source>
</reference>
<evidence type="ECO:0000256" key="4">
    <source>
        <dbReference type="ARBA" id="ARBA00022692"/>
    </source>
</evidence>
<dbReference type="SUPFAM" id="SSF103473">
    <property type="entry name" value="MFS general substrate transporter"/>
    <property type="match status" value="1"/>
</dbReference>
<dbReference type="EMBL" id="LHUQ01000004">
    <property type="protein sequence ID" value="KON65334.1"/>
    <property type="molecule type" value="Genomic_DNA"/>
</dbReference>
<dbReference type="InterPro" id="IPR005279">
    <property type="entry name" value="Dipep/tripep_permease"/>
</dbReference>
<feature type="transmembrane region" description="Helical" evidence="8">
    <location>
        <begin position="240"/>
        <end position="258"/>
    </location>
</feature>
<feature type="transmembrane region" description="Helical" evidence="8">
    <location>
        <begin position="86"/>
        <end position="102"/>
    </location>
</feature>
<feature type="transmembrane region" description="Helical" evidence="8">
    <location>
        <begin position="54"/>
        <end position="74"/>
    </location>
</feature>
<dbReference type="OrthoDB" id="9772725at2"/>
<dbReference type="GO" id="GO:1904680">
    <property type="term" value="F:peptide transmembrane transporter activity"/>
    <property type="evidence" value="ECO:0007669"/>
    <property type="project" value="InterPro"/>
</dbReference>
<dbReference type="GO" id="GO:0005886">
    <property type="term" value="C:plasma membrane"/>
    <property type="evidence" value="ECO:0007669"/>
    <property type="project" value="UniProtKB-SubCell"/>
</dbReference>
<comment type="caution">
    <text evidence="9">The sequence shown here is derived from an EMBL/GenBank/DDBJ whole genome shotgun (WGS) entry which is preliminary data.</text>
</comment>
<keyword evidence="5" id="KW-0571">Peptide transport</keyword>
<sequence length="495" mass="53232">MHDPDATLSRVDRSAAFGVVLAMETWERFGFYGMQAILLLYMVQKLGLHDTQANMLWGSFSALTYAAPVAGGWLGDRVTGSRRTMVAGGIVLALGYLLLGTAGGSARALYLAMGVIVVGNGLFKPNSCNMVTIIYHGQDQKLDVAFTIYYMAINVGSTFSLFLTPWLQQAYGWGVAFVSCAVGLGLGTGCYFLRRARLARTGTDPDFRPVPAWRVLAVIAGTGAAVELAARVFASTSIQGGLVVASGILILLAWVMVYRRAGAAERPGLKIMYLLTFEVALYFIFYQQMVTSLTLFALRNVGKDFMLGGVHLFSLSAGQFQGFNPLWIMAGTPLLVALYGALGRRHIDMGIAVKFIIGFGCVTLSFLIWWGSAALSASPLVSPWVMLVGYGPLSLGELMISGLGLAAIARYVPARISAFMVGCYYVLIGFAMYVGSLVANMAAVDVPDPTRMDAARTLGIYGDLFRSLTGLAALATLVFALLLPLVRRWERQQAG</sequence>
<dbReference type="RefSeq" id="WP_053323080.1">
    <property type="nucleotide sequence ID" value="NZ_LHUQ01000004.1"/>
</dbReference>
<dbReference type="GO" id="GO:0015833">
    <property type="term" value="P:peptide transport"/>
    <property type="evidence" value="ECO:0007669"/>
    <property type="project" value="UniProtKB-KW"/>
</dbReference>
<feature type="transmembrane region" description="Helical" evidence="8">
    <location>
        <begin position="170"/>
        <end position="193"/>
    </location>
</feature>
<gene>
    <name evidence="9" type="primary">dtpA</name>
    <name evidence="9" type="ORF">KOEU_11740</name>
</gene>
<comment type="subcellular location">
    <subcellularLocation>
        <location evidence="1">Cell membrane</location>
        <topology evidence="1">Multi-pass membrane protein</topology>
    </subcellularLocation>
</comment>
<evidence type="ECO:0000256" key="1">
    <source>
        <dbReference type="ARBA" id="ARBA00004651"/>
    </source>
</evidence>
<organism evidence="9 10">
    <name type="scientific">Komagataeibacter europaeus</name>
    <name type="common">Gluconacetobacter europaeus</name>
    <dbReference type="NCBI Taxonomy" id="33995"/>
    <lineage>
        <taxon>Bacteria</taxon>
        <taxon>Pseudomonadati</taxon>
        <taxon>Pseudomonadota</taxon>
        <taxon>Alphaproteobacteria</taxon>
        <taxon>Acetobacterales</taxon>
        <taxon>Acetobacteraceae</taxon>
        <taxon>Komagataeibacter</taxon>
    </lineage>
</organism>
<feature type="transmembrane region" description="Helical" evidence="8">
    <location>
        <begin position="213"/>
        <end position="234"/>
    </location>
</feature>
<feature type="transmembrane region" description="Helical" evidence="8">
    <location>
        <begin position="390"/>
        <end position="412"/>
    </location>
</feature>
<evidence type="ECO:0000256" key="7">
    <source>
        <dbReference type="ARBA" id="ARBA00023136"/>
    </source>
</evidence>
<feature type="transmembrane region" description="Helical" evidence="8">
    <location>
        <begin position="351"/>
        <end position="370"/>
    </location>
</feature>
<dbReference type="AlphaFoldDB" id="A0A0M0EJA0"/>
<feature type="transmembrane region" description="Helical" evidence="8">
    <location>
        <begin position="279"/>
        <end position="298"/>
    </location>
</feature>
<evidence type="ECO:0000256" key="6">
    <source>
        <dbReference type="ARBA" id="ARBA00022989"/>
    </source>
</evidence>
<keyword evidence="5" id="KW-0653">Protein transport</keyword>
<feature type="transmembrane region" description="Helical" evidence="8">
    <location>
        <begin position="108"/>
        <end position="123"/>
    </location>
</feature>
<dbReference type="STRING" id="33995.KOEU_11740"/>